<dbReference type="RefSeq" id="WP_182630997.1">
    <property type="nucleotide sequence ID" value="NZ_JAALDM010000023.1"/>
</dbReference>
<keyword evidence="4" id="KW-0342">GTP-binding</keyword>
<evidence type="ECO:0000256" key="3">
    <source>
        <dbReference type="ARBA" id="ARBA00022741"/>
    </source>
</evidence>
<dbReference type="Proteomes" id="UP001589700">
    <property type="component" value="Unassembled WGS sequence"/>
</dbReference>
<organism evidence="5 6">
    <name type="scientific">Dietzia aerolata</name>
    <dbReference type="NCBI Taxonomy" id="595984"/>
    <lineage>
        <taxon>Bacteria</taxon>
        <taxon>Bacillati</taxon>
        <taxon>Actinomycetota</taxon>
        <taxon>Actinomycetes</taxon>
        <taxon>Mycobacteriales</taxon>
        <taxon>Dietziaceae</taxon>
        <taxon>Dietzia</taxon>
    </lineage>
</organism>
<dbReference type="PANTHER" id="PTHR40392:SF1">
    <property type="entry name" value="2-PHOSPHO-L-LACTATE GUANYLYLTRANSFERASE"/>
    <property type="match status" value="1"/>
</dbReference>
<proteinExistence type="predicted"/>
<keyword evidence="2 5" id="KW-0548">Nucleotidyltransferase</keyword>
<keyword evidence="6" id="KW-1185">Reference proteome</keyword>
<sequence length="244" mass="25231">MNEIGDPEGIGGGWTIVVPVKSLARAKSRLGSTLSPLQRRALVVAMATDVITACRECPSVSAVKVVSTDPDVAALATDLGAKFVTESGHRTAADSAITLQSDPLNAALAGALTGLTGAVAVVAADLPELDSRILTRILDSASQHRHSVVVDHRGEGTTMAMWTAGTDRVCLFGPGSAANFLRQGAVTLSVDERSGGAASRDVDIPSDVIRLAGRQVGLATAKTLREQLGQPSCRVHAESATMVW</sequence>
<keyword evidence="3" id="KW-0547">Nucleotide-binding</keyword>
<dbReference type="EC" id="2.7.7.68" evidence="5"/>
<evidence type="ECO:0000256" key="4">
    <source>
        <dbReference type="ARBA" id="ARBA00023134"/>
    </source>
</evidence>
<dbReference type="Gene3D" id="3.90.550.10">
    <property type="entry name" value="Spore Coat Polysaccharide Biosynthesis Protein SpsA, Chain A"/>
    <property type="match status" value="1"/>
</dbReference>
<dbReference type="GO" id="GO:0043814">
    <property type="term" value="F:phospholactate guanylyltransferase activity"/>
    <property type="evidence" value="ECO:0007669"/>
    <property type="project" value="UniProtKB-EC"/>
</dbReference>
<evidence type="ECO:0000256" key="2">
    <source>
        <dbReference type="ARBA" id="ARBA00022695"/>
    </source>
</evidence>
<evidence type="ECO:0000256" key="1">
    <source>
        <dbReference type="ARBA" id="ARBA00022679"/>
    </source>
</evidence>
<dbReference type="InterPro" id="IPR029044">
    <property type="entry name" value="Nucleotide-diphossugar_trans"/>
</dbReference>
<reference evidence="5 6" key="1">
    <citation type="submission" date="2024-09" db="EMBL/GenBank/DDBJ databases">
        <authorList>
            <person name="Sun Q."/>
            <person name="Mori K."/>
        </authorList>
    </citation>
    <scope>NUCLEOTIDE SEQUENCE [LARGE SCALE GENOMIC DNA]</scope>
    <source>
        <strain evidence="5 6">CCM 7659</strain>
    </source>
</reference>
<dbReference type="EMBL" id="JBHMDY010000004">
    <property type="protein sequence ID" value="MFB9260114.1"/>
    <property type="molecule type" value="Genomic_DNA"/>
</dbReference>
<dbReference type="PANTHER" id="PTHR40392">
    <property type="entry name" value="2-PHOSPHO-L-LACTATE GUANYLYLTRANSFERASE"/>
    <property type="match status" value="1"/>
</dbReference>
<dbReference type="Pfam" id="PF01983">
    <property type="entry name" value="CofC"/>
    <property type="match status" value="1"/>
</dbReference>
<name>A0ABV5JTS7_9ACTN</name>
<dbReference type="InterPro" id="IPR002835">
    <property type="entry name" value="CofC"/>
</dbReference>
<protein>
    <submittedName>
        <fullName evidence="5">2-phospho-L-lactate guanylyltransferase</fullName>
        <ecNumber evidence="5">2.7.7.68</ecNumber>
    </submittedName>
</protein>
<dbReference type="SUPFAM" id="SSF53448">
    <property type="entry name" value="Nucleotide-diphospho-sugar transferases"/>
    <property type="match status" value="1"/>
</dbReference>
<gene>
    <name evidence="5" type="primary">cofC</name>
    <name evidence="5" type="ORF">ACFFVD_09895</name>
</gene>
<dbReference type="NCBIfam" id="TIGR03552">
    <property type="entry name" value="F420_cofC"/>
    <property type="match status" value="1"/>
</dbReference>
<comment type="caution">
    <text evidence="5">The sequence shown here is derived from an EMBL/GenBank/DDBJ whole genome shotgun (WGS) entry which is preliminary data.</text>
</comment>
<evidence type="ECO:0000313" key="5">
    <source>
        <dbReference type="EMBL" id="MFB9260114.1"/>
    </source>
</evidence>
<keyword evidence="1 5" id="KW-0808">Transferase</keyword>
<evidence type="ECO:0000313" key="6">
    <source>
        <dbReference type="Proteomes" id="UP001589700"/>
    </source>
</evidence>
<accession>A0ABV5JTS7</accession>